<dbReference type="InterPro" id="IPR036182">
    <property type="entry name" value="PCuAC_sf"/>
</dbReference>
<dbReference type="AlphaFoldDB" id="A0A2W5PEK4"/>
<organism evidence="1 2">
    <name type="scientific">Sphingomonas taxi</name>
    <dbReference type="NCBI Taxonomy" id="1549858"/>
    <lineage>
        <taxon>Bacteria</taxon>
        <taxon>Pseudomonadati</taxon>
        <taxon>Pseudomonadota</taxon>
        <taxon>Alphaproteobacteria</taxon>
        <taxon>Sphingomonadales</taxon>
        <taxon>Sphingomonadaceae</taxon>
        <taxon>Sphingomonas</taxon>
    </lineage>
</organism>
<dbReference type="InterPro" id="IPR058248">
    <property type="entry name" value="Lxx211020-like"/>
</dbReference>
<comment type="caution">
    <text evidence="1">The sequence shown here is derived from an EMBL/GenBank/DDBJ whole genome shotgun (WGS) entry which is preliminary data.</text>
</comment>
<dbReference type="Pfam" id="PF04314">
    <property type="entry name" value="PCuAC"/>
    <property type="match status" value="1"/>
</dbReference>
<name>A0A2W5PEK4_9SPHN</name>
<evidence type="ECO:0000313" key="1">
    <source>
        <dbReference type="EMBL" id="PZQ61285.1"/>
    </source>
</evidence>
<dbReference type="InterPro" id="IPR007410">
    <property type="entry name" value="LpqE-like"/>
</dbReference>
<evidence type="ECO:0000313" key="2">
    <source>
        <dbReference type="Proteomes" id="UP000249229"/>
    </source>
</evidence>
<dbReference type="Gene3D" id="2.60.40.1890">
    <property type="entry name" value="PCu(A)C copper chaperone"/>
    <property type="match status" value="1"/>
</dbReference>
<sequence length="147" mass="14551">MTLRRWTAALSLPIAACSAQPRTPVAGDAYVRLAAVPGRPAAGYFVVHGGASDATLVQVAAAGVPRAELHGSRMTANGMTAMESLAGVPVPAGATVAFAPGGRHVMLFGVPASVAPGATLPLTLRFGDGTAVRVDARVIAAGDAAPA</sequence>
<reference evidence="1 2" key="1">
    <citation type="submission" date="2017-08" db="EMBL/GenBank/DDBJ databases">
        <title>Infants hospitalized years apart are colonized by the same room-sourced microbial strains.</title>
        <authorList>
            <person name="Brooks B."/>
            <person name="Olm M.R."/>
            <person name="Firek B.A."/>
            <person name="Baker R."/>
            <person name="Thomas B.C."/>
            <person name="Morowitz M.J."/>
            <person name="Banfield J.F."/>
        </authorList>
    </citation>
    <scope>NUCLEOTIDE SEQUENCE [LARGE SCALE GENOMIC DNA]</scope>
    <source>
        <strain evidence="1">S2_005_001_R1_22</strain>
    </source>
</reference>
<dbReference type="PANTHER" id="PTHR36302:SF1">
    <property type="entry name" value="COPPER CHAPERONE PCU(A)C"/>
    <property type="match status" value="1"/>
</dbReference>
<dbReference type="SUPFAM" id="SSF110087">
    <property type="entry name" value="DR1885-like metal-binding protein"/>
    <property type="match status" value="1"/>
</dbReference>
<protein>
    <submittedName>
        <fullName evidence="1">Copper chaperone PCu(A)C</fullName>
    </submittedName>
</protein>
<dbReference type="EMBL" id="QFQI01000003">
    <property type="protein sequence ID" value="PZQ61285.1"/>
    <property type="molecule type" value="Genomic_DNA"/>
</dbReference>
<dbReference type="Proteomes" id="UP000249229">
    <property type="component" value="Unassembled WGS sequence"/>
</dbReference>
<proteinExistence type="predicted"/>
<accession>A0A2W5PEK4</accession>
<gene>
    <name evidence="1" type="ORF">DI544_06930</name>
</gene>
<dbReference type="PANTHER" id="PTHR36302">
    <property type="entry name" value="BLR7088 PROTEIN"/>
    <property type="match status" value="1"/>
</dbReference>